<comment type="caution">
    <text evidence="1">The sequence shown here is derived from an EMBL/GenBank/DDBJ whole genome shotgun (WGS) entry which is preliminary data.</text>
</comment>
<proteinExistence type="predicted"/>
<organism evidence="1 2">
    <name type="scientific">Bacillus subtilis</name>
    <dbReference type="NCBI Taxonomy" id="1423"/>
    <lineage>
        <taxon>Bacteria</taxon>
        <taxon>Bacillati</taxon>
        <taxon>Bacillota</taxon>
        <taxon>Bacilli</taxon>
        <taxon>Bacillales</taxon>
        <taxon>Bacillaceae</taxon>
        <taxon>Bacillus</taxon>
    </lineage>
</organism>
<dbReference type="Proteomes" id="UP000032247">
    <property type="component" value="Unassembled WGS sequence"/>
</dbReference>
<gene>
    <name evidence="1" type="ORF">SC09_Contig28orf00285</name>
</gene>
<evidence type="ECO:0000313" key="2">
    <source>
        <dbReference type="Proteomes" id="UP000032247"/>
    </source>
</evidence>
<protein>
    <submittedName>
        <fullName evidence="1">Uncharacterized protein</fullName>
    </submittedName>
</protein>
<reference evidence="1 2" key="1">
    <citation type="submission" date="2014-12" db="EMBL/GenBank/DDBJ databases">
        <title>Comparative genome analysis of Bacillus coagulans HM-08, Clostridium butyricum HM-68, Bacillus subtilis HM-66 and Bacillus licheniformis BL-09.</title>
        <authorList>
            <person name="Zhang H."/>
        </authorList>
    </citation>
    <scope>NUCLEOTIDE SEQUENCE [LARGE SCALE GENOMIC DNA]</scope>
    <source>
        <strain evidence="1 2">HM-66</strain>
    </source>
</reference>
<name>A0A0D1ILZ7_BACIU</name>
<sequence>MCMTSEWLLIGFMKAEDLFNIHTYFGSLSPHVQSLHLPAAM</sequence>
<dbReference type="AlphaFoldDB" id="A0A0D1ILZ7"/>
<evidence type="ECO:0000313" key="1">
    <source>
        <dbReference type="EMBL" id="KIU10108.1"/>
    </source>
</evidence>
<accession>A0A0D1ILZ7</accession>
<dbReference type="EMBL" id="JXBC01000006">
    <property type="protein sequence ID" value="KIU10108.1"/>
    <property type="molecule type" value="Genomic_DNA"/>
</dbReference>